<dbReference type="RefSeq" id="WP_106530620.1">
    <property type="nucleotide sequence ID" value="NZ_PYAW01000006.1"/>
</dbReference>
<dbReference type="Pfam" id="PF06580">
    <property type="entry name" value="His_kinase"/>
    <property type="match status" value="1"/>
</dbReference>
<dbReference type="InterPro" id="IPR010559">
    <property type="entry name" value="Sig_transdc_His_kin_internal"/>
</dbReference>
<evidence type="ECO:0000256" key="1">
    <source>
        <dbReference type="SAM" id="Phobius"/>
    </source>
</evidence>
<dbReference type="AlphaFoldDB" id="A0A2P8HDW9"/>
<feature type="transmembrane region" description="Helical" evidence="1">
    <location>
        <begin position="39"/>
        <end position="59"/>
    </location>
</feature>
<proteinExistence type="predicted"/>
<protein>
    <submittedName>
        <fullName evidence="3">Histidine kinase</fullName>
    </submittedName>
</protein>
<reference evidence="3 4" key="1">
    <citation type="submission" date="2018-03" db="EMBL/GenBank/DDBJ databases">
        <title>Genomic Encyclopedia of Archaeal and Bacterial Type Strains, Phase II (KMG-II): from individual species to whole genera.</title>
        <authorList>
            <person name="Goeker M."/>
        </authorList>
    </citation>
    <scope>NUCLEOTIDE SEQUENCE [LARGE SCALE GENOMIC DNA]</scope>
    <source>
        <strain evidence="3 4">DSM 24859</strain>
    </source>
</reference>
<comment type="caution">
    <text evidence="3">The sequence shown here is derived from an EMBL/GenBank/DDBJ whole genome shotgun (WGS) entry which is preliminary data.</text>
</comment>
<name>A0A2P8HDW9_CHINA</name>
<keyword evidence="3" id="KW-0808">Transferase</keyword>
<dbReference type="PANTHER" id="PTHR34220:SF7">
    <property type="entry name" value="SENSOR HISTIDINE KINASE YPDA"/>
    <property type="match status" value="1"/>
</dbReference>
<keyword evidence="4" id="KW-1185">Reference proteome</keyword>
<feature type="domain" description="Signal transduction histidine kinase internal region" evidence="2">
    <location>
        <begin position="177"/>
        <end position="253"/>
    </location>
</feature>
<keyword evidence="1" id="KW-0812">Transmembrane</keyword>
<keyword evidence="1" id="KW-0472">Membrane</keyword>
<sequence>MGPLFTRRNNLLLTLAFIWVLATIAFVIRWYFFPEFGRQLFLISYIFSLIYLPLFFYALQWINHLMNKVMPYETWGMKRFIIQNLLFIGFGIVMMKFLNLQLKLPVYNHLVNDNTQMLMSDKIYKAFTYYSYGALVSILNLAFYARYLFRNWQSTLIEKTRLQVQAARLEQEKTTVQYENLKNQLNPHFLFNSFTSLNSLITKDPFLAQRFLQQLSKVYRHILQSGSNALVSLQEEITFVNNYIALQTTRFQQGLEVMIIIPEQYLQRSIVPVTLQVLVENAIKHNIIDAEQPLIIKINVEESIYLVIENNIQMKTNVEYSNKQGLNNLKNLYAYYSHQPVVINTADNIFSVKIPLL</sequence>
<organism evidence="3 4">
    <name type="scientific">Chitinophaga niastensis</name>
    <dbReference type="NCBI Taxonomy" id="536980"/>
    <lineage>
        <taxon>Bacteria</taxon>
        <taxon>Pseudomonadati</taxon>
        <taxon>Bacteroidota</taxon>
        <taxon>Chitinophagia</taxon>
        <taxon>Chitinophagales</taxon>
        <taxon>Chitinophagaceae</taxon>
        <taxon>Chitinophaga</taxon>
    </lineage>
</organism>
<evidence type="ECO:0000259" key="2">
    <source>
        <dbReference type="Pfam" id="PF06580"/>
    </source>
</evidence>
<dbReference type="PANTHER" id="PTHR34220">
    <property type="entry name" value="SENSOR HISTIDINE KINASE YPDA"/>
    <property type="match status" value="1"/>
</dbReference>
<dbReference type="GO" id="GO:0016020">
    <property type="term" value="C:membrane"/>
    <property type="evidence" value="ECO:0007669"/>
    <property type="project" value="InterPro"/>
</dbReference>
<dbReference type="OrthoDB" id="9809908at2"/>
<keyword evidence="1" id="KW-1133">Transmembrane helix</keyword>
<feature type="transmembrane region" description="Helical" evidence="1">
    <location>
        <begin position="80"/>
        <end position="98"/>
    </location>
</feature>
<dbReference type="Proteomes" id="UP000240971">
    <property type="component" value="Unassembled WGS sequence"/>
</dbReference>
<evidence type="ECO:0000313" key="4">
    <source>
        <dbReference type="Proteomes" id="UP000240971"/>
    </source>
</evidence>
<feature type="transmembrane region" description="Helical" evidence="1">
    <location>
        <begin position="12"/>
        <end position="33"/>
    </location>
</feature>
<feature type="transmembrane region" description="Helical" evidence="1">
    <location>
        <begin position="129"/>
        <end position="149"/>
    </location>
</feature>
<dbReference type="InterPro" id="IPR050640">
    <property type="entry name" value="Bact_2-comp_sensor_kinase"/>
</dbReference>
<keyword evidence="3" id="KW-0418">Kinase</keyword>
<gene>
    <name evidence="3" type="ORF">CLV51_106207</name>
</gene>
<accession>A0A2P8HDW9</accession>
<evidence type="ECO:0000313" key="3">
    <source>
        <dbReference type="EMBL" id="PSL44341.1"/>
    </source>
</evidence>
<dbReference type="EMBL" id="PYAW01000006">
    <property type="protein sequence ID" value="PSL44341.1"/>
    <property type="molecule type" value="Genomic_DNA"/>
</dbReference>
<dbReference type="GO" id="GO:0000155">
    <property type="term" value="F:phosphorelay sensor kinase activity"/>
    <property type="evidence" value="ECO:0007669"/>
    <property type="project" value="InterPro"/>
</dbReference>